<sequence>MTLLLCAVFFCVPFVVASLPSLNDTSTHTLDASNCPSCNTRTLWDILSSCGLTLFACTWTAIHPDIPGMDEGIVYAAFRRLLLMFTAFLAPEFVVAWAAWQFLHARRAAKKFNDAFGVQQAKPRGCCRAIQQKLVAMLRGGSRSLSDGWTTTHGFFAWMGGFMLYVDGEPRATLTPDELLQFVCDGSVERPAITEAEIKDRSKGDMLSKWVAIMQLGWFIIQLIARYIQNLPVTLFEIDTLGVAALTCISYGLWLDKPKNVQLPYIVHWKDPTAPPPPDSLEHDKRHTTASIIKLLLNYETQRSGGPTLAKIIVIIGCISGMAFGAIHCLGWNFLFPRYAELILWRVASIGIPFAFLAILDVFQTDIGKTAIVVNQYQQTDIGKTAIVVDQYQQTDIGKTAIVVDQYQQTDIRVGWTTQTLPVCFAR</sequence>
<keyword evidence="4" id="KW-1185">Reference proteome</keyword>
<accession>A0A9P7A269</accession>
<feature type="transmembrane region" description="Helical" evidence="1">
    <location>
        <begin position="81"/>
        <end position="103"/>
    </location>
</feature>
<keyword evidence="2" id="KW-0732">Signal</keyword>
<proteinExistence type="predicted"/>
<feature type="transmembrane region" description="Helical" evidence="1">
    <location>
        <begin position="234"/>
        <end position="254"/>
    </location>
</feature>
<gene>
    <name evidence="3" type="ORF">EV702DRAFT_1042255</name>
</gene>
<evidence type="ECO:0000313" key="3">
    <source>
        <dbReference type="EMBL" id="KAG1781105.1"/>
    </source>
</evidence>
<dbReference type="EMBL" id="JABBWD010000006">
    <property type="protein sequence ID" value="KAG1781105.1"/>
    <property type="molecule type" value="Genomic_DNA"/>
</dbReference>
<name>A0A9P7A269_9AGAM</name>
<evidence type="ECO:0000256" key="2">
    <source>
        <dbReference type="SAM" id="SignalP"/>
    </source>
</evidence>
<dbReference type="AlphaFoldDB" id="A0A9P7A269"/>
<dbReference type="OrthoDB" id="9451547at2759"/>
<feature type="transmembrane region" description="Helical" evidence="1">
    <location>
        <begin position="342"/>
        <end position="363"/>
    </location>
</feature>
<reference evidence="3" key="1">
    <citation type="journal article" date="2020" name="New Phytol.">
        <title>Comparative genomics reveals dynamic genome evolution in host specialist ectomycorrhizal fungi.</title>
        <authorList>
            <person name="Lofgren L.A."/>
            <person name="Nguyen N.H."/>
            <person name="Vilgalys R."/>
            <person name="Ruytinx J."/>
            <person name="Liao H.L."/>
            <person name="Branco S."/>
            <person name="Kuo A."/>
            <person name="LaButti K."/>
            <person name="Lipzen A."/>
            <person name="Andreopoulos W."/>
            <person name="Pangilinan J."/>
            <person name="Riley R."/>
            <person name="Hundley H."/>
            <person name="Na H."/>
            <person name="Barry K."/>
            <person name="Grigoriev I.V."/>
            <person name="Stajich J.E."/>
            <person name="Kennedy P.G."/>
        </authorList>
    </citation>
    <scope>NUCLEOTIDE SEQUENCE</scope>
    <source>
        <strain evidence="3">DOB743</strain>
    </source>
</reference>
<keyword evidence="1" id="KW-0812">Transmembrane</keyword>
<feature type="chain" id="PRO_5040211183" evidence="2">
    <location>
        <begin position="18"/>
        <end position="427"/>
    </location>
</feature>
<evidence type="ECO:0000256" key="1">
    <source>
        <dbReference type="SAM" id="Phobius"/>
    </source>
</evidence>
<keyword evidence="1" id="KW-1133">Transmembrane helix</keyword>
<feature type="signal peptide" evidence="2">
    <location>
        <begin position="1"/>
        <end position="17"/>
    </location>
</feature>
<dbReference type="PANTHER" id="PTHR35043">
    <property type="entry name" value="TRANSCRIPTION FACTOR DOMAIN-CONTAINING PROTEIN"/>
    <property type="match status" value="1"/>
</dbReference>
<dbReference type="Proteomes" id="UP000714275">
    <property type="component" value="Unassembled WGS sequence"/>
</dbReference>
<protein>
    <submittedName>
        <fullName evidence="3">Uncharacterized protein</fullName>
    </submittedName>
</protein>
<keyword evidence="1" id="KW-0472">Membrane</keyword>
<dbReference type="PANTHER" id="PTHR35043:SF7">
    <property type="entry name" value="TRANSCRIPTION FACTOR DOMAIN-CONTAINING PROTEIN"/>
    <property type="match status" value="1"/>
</dbReference>
<organism evidence="3 4">
    <name type="scientific">Suillus placidus</name>
    <dbReference type="NCBI Taxonomy" id="48579"/>
    <lineage>
        <taxon>Eukaryota</taxon>
        <taxon>Fungi</taxon>
        <taxon>Dikarya</taxon>
        <taxon>Basidiomycota</taxon>
        <taxon>Agaricomycotina</taxon>
        <taxon>Agaricomycetes</taxon>
        <taxon>Agaricomycetidae</taxon>
        <taxon>Boletales</taxon>
        <taxon>Suillineae</taxon>
        <taxon>Suillaceae</taxon>
        <taxon>Suillus</taxon>
    </lineage>
</organism>
<comment type="caution">
    <text evidence="3">The sequence shown here is derived from an EMBL/GenBank/DDBJ whole genome shotgun (WGS) entry which is preliminary data.</text>
</comment>
<evidence type="ECO:0000313" key="4">
    <source>
        <dbReference type="Proteomes" id="UP000714275"/>
    </source>
</evidence>
<feature type="transmembrane region" description="Helical" evidence="1">
    <location>
        <begin position="312"/>
        <end position="336"/>
    </location>
</feature>